<gene>
    <name evidence="2" type="ORF">ALP40_00994</name>
</gene>
<dbReference type="InterPro" id="IPR038390">
    <property type="entry name" value="Metal_Tscrpt_repr_sf"/>
</dbReference>
<reference evidence="2 3" key="1">
    <citation type="submission" date="2018-08" db="EMBL/GenBank/DDBJ databases">
        <title>Recombination of ecologically and evolutionarily significant loci maintains genetic cohesion in the Pseudomonas syringae species complex.</title>
        <authorList>
            <person name="Dillon M."/>
            <person name="Thakur S."/>
            <person name="Almeida R.N.D."/>
            <person name="Weir B.S."/>
            <person name="Guttman D.S."/>
        </authorList>
    </citation>
    <scope>NUCLEOTIDE SEQUENCE [LARGE SCALE GENOMIC DNA]</scope>
    <source>
        <strain evidence="2 3">ICMP 19473</strain>
    </source>
</reference>
<dbReference type="Proteomes" id="UP000273854">
    <property type="component" value="Unassembled WGS sequence"/>
</dbReference>
<evidence type="ECO:0000256" key="1">
    <source>
        <dbReference type="ARBA" id="ARBA00005260"/>
    </source>
</evidence>
<protein>
    <recommendedName>
        <fullName evidence="4">Transcriptional regulator</fullName>
    </recommendedName>
</protein>
<evidence type="ECO:0000313" key="2">
    <source>
        <dbReference type="EMBL" id="RMT80119.1"/>
    </source>
</evidence>
<dbReference type="RefSeq" id="WP_122209096.1">
    <property type="nucleotide sequence ID" value="NZ_RBTP01000048.1"/>
</dbReference>
<proteinExistence type="inferred from homology"/>
<comment type="similarity">
    <text evidence="1">Belongs to the FrmR/RcnR family.</text>
</comment>
<dbReference type="CDD" id="cd10153">
    <property type="entry name" value="RcnR-FrmR-like_DUF156"/>
    <property type="match status" value="1"/>
</dbReference>
<name>A0A3M5P5V6_PSEVI</name>
<evidence type="ECO:0008006" key="4">
    <source>
        <dbReference type="Google" id="ProtNLM"/>
    </source>
</evidence>
<dbReference type="GO" id="GO:0003677">
    <property type="term" value="F:DNA binding"/>
    <property type="evidence" value="ECO:0007669"/>
    <property type="project" value="InterPro"/>
</dbReference>
<dbReference type="OrthoDB" id="9806052at2"/>
<dbReference type="Pfam" id="PF02583">
    <property type="entry name" value="Trns_repr_metal"/>
    <property type="match status" value="1"/>
</dbReference>
<comment type="caution">
    <text evidence="2">The sequence shown here is derived from an EMBL/GenBank/DDBJ whole genome shotgun (WGS) entry which is preliminary data.</text>
</comment>
<dbReference type="PANTHER" id="PTHR33677:SF5">
    <property type="entry name" value="TRANSCRIPTIONAL REPRESSOR FRMR"/>
    <property type="match status" value="1"/>
</dbReference>
<sequence length="91" mass="10101">MAHVIDDKADLLKRVRRIAGQVQAIERTLEGDADCAKTLHLVAATRGAINGLLDQIIEAHAREHVAHPDLSDENRAQGLEELLEAIRRYSK</sequence>
<dbReference type="PANTHER" id="PTHR33677">
    <property type="entry name" value="TRANSCRIPTIONAL REPRESSOR FRMR-RELATED"/>
    <property type="match status" value="1"/>
</dbReference>
<dbReference type="EMBL" id="RBTP01000048">
    <property type="protein sequence ID" value="RMT80119.1"/>
    <property type="molecule type" value="Genomic_DNA"/>
</dbReference>
<dbReference type="GO" id="GO:0045892">
    <property type="term" value="P:negative regulation of DNA-templated transcription"/>
    <property type="evidence" value="ECO:0007669"/>
    <property type="project" value="UniProtKB-ARBA"/>
</dbReference>
<dbReference type="Gene3D" id="1.20.58.1000">
    <property type="entry name" value="Metal-sensitive repressor, helix protomer"/>
    <property type="match status" value="1"/>
</dbReference>
<accession>A0A3M5P5V6</accession>
<organism evidence="2 3">
    <name type="scientific">Pseudomonas viridiflava</name>
    <name type="common">Phytomonas viridiflava</name>
    <dbReference type="NCBI Taxonomy" id="33069"/>
    <lineage>
        <taxon>Bacteria</taxon>
        <taxon>Pseudomonadati</taxon>
        <taxon>Pseudomonadota</taxon>
        <taxon>Gammaproteobacteria</taxon>
        <taxon>Pseudomonadales</taxon>
        <taxon>Pseudomonadaceae</taxon>
        <taxon>Pseudomonas</taxon>
    </lineage>
</organism>
<dbReference type="InterPro" id="IPR003735">
    <property type="entry name" value="Metal_Tscrpt_repr"/>
</dbReference>
<dbReference type="AlphaFoldDB" id="A0A3M5P5V6"/>
<dbReference type="GO" id="GO:0046872">
    <property type="term" value="F:metal ion binding"/>
    <property type="evidence" value="ECO:0007669"/>
    <property type="project" value="InterPro"/>
</dbReference>
<evidence type="ECO:0000313" key="3">
    <source>
        <dbReference type="Proteomes" id="UP000273854"/>
    </source>
</evidence>